<comment type="catalytic activity">
    <reaction evidence="4 5">
        <text>dUTP + H2O = dUMP + diphosphate + H(+)</text>
        <dbReference type="Rhea" id="RHEA:10248"/>
        <dbReference type="ChEBI" id="CHEBI:15377"/>
        <dbReference type="ChEBI" id="CHEBI:15378"/>
        <dbReference type="ChEBI" id="CHEBI:33019"/>
        <dbReference type="ChEBI" id="CHEBI:61555"/>
        <dbReference type="ChEBI" id="CHEBI:246422"/>
        <dbReference type="EC" id="3.6.1.23"/>
    </reaction>
</comment>
<sequence length="159" mass="16862">MSSLSPVVHALTVQIERLPHAQDLPLPGYATSGAAGLDLLAAVEKDVVLQPGERVLIPTGLKVALPAGYEMQVRPRSGLALKHGLVLPNSPGTIDQDYRGEIGIIMMNMGQKPYIVERGTRIAQAVVAPVMCVQWHEEKIVEQTERGAGGFGSTGTTSA</sequence>
<evidence type="ECO:0000256" key="3">
    <source>
        <dbReference type="ARBA" id="ARBA00023080"/>
    </source>
</evidence>
<dbReference type="InterPro" id="IPR029054">
    <property type="entry name" value="dUTPase-like"/>
</dbReference>
<dbReference type="InterPro" id="IPR008181">
    <property type="entry name" value="dUTPase"/>
</dbReference>
<feature type="binding site" evidence="5">
    <location>
        <begin position="93"/>
        <end position="95"/>
    </location>
    <ligand>
        <name>substrate</name>
    </ligand>
</feature>
<dbReference type="NCBIfam" id="NF001862">
    <property type="entry name" value="PRK00601.1"/>
    <property type="match status" value="1"/>
</dbReference>
<comment type="caution">
    <text evidence="5">Lacks conserved residue(s) required for the propagation of feature annotation.</text>
</comment>
<feature type="domain" description="dUTPase-like" evidence="6">
    <location>
        <begin position="25"/>
        <end position="155"/>
    </location>
</feature>
<comment type="cofactor">
    <cofactor evidence="5">
        <name>Mg(2+)</name>
        <dbReference type="ChEBI" id="CHEBI:18420"/>
    </cofactor>
</comment>
<keyword evidence="2 5" id="KW-0378">Hydrolase</keyword>
<dbReference type="PANTHER" id="PTHR11241:SF0">
    <property type="entry name" value="DEOXYURIDINE 5'-TRIPHOSPHATE NUCLEOTIDOHYDROLASE"/>
    <property type="match status" value="1"/>
</dbReference>
<evidence type="ECO:0000256" key="5">
    <source>
        <dbReference type="HAMAP-Rule" id="MF_00116"/>
    </source>
</evidence>
<comment type="similarity">
    <text evidence="1 5">Belongs to the dUTPase family.</text>
</comment>
<evidence type="ECO:0000256" key="1">
    <source>
        <dbReference type="ARBA" id="ARBA00006581"/>
    </source>
</evidence>
<dbReference type="HAMAP" id="MF_00116">
    <property type="entry name" value="dUTPase_bact"/>
    <property type="match status" value="1"/>
</dbReference>
<keyword evidence="5" id="KW-0460">Magnesium</keyword>
<dbReference type="Proteomes" id="UP001301152">
    <property type="component" value="Unassembled WGS sequence"/>
</dbReference>
<keyword evidence="5" id="KW-0479">Metal-binding</keyword>
<comment type="pathway">
    <text evidence="5">Pyrimidine metabolism; dUMP biosynthesis; dUMP from dCTP (dUTP route): step 2/2.</text>
</comment>
<dbReference type="PANTHER" id="PTHR11241">
    <property type="entry name" value="DEOXYURIDINE 5'-TRIPHOSPHATE NUCLEOTIDOHYDROLASE"/>
    <property type="match status" value="1"/>
</dbReference>
<evidence type="ECO:0000256" key="2">
    <source>
        <dbReference type="ARBA" id="ARBA00022801"/>
    </source>
</evidence>
<evidence type="ECO:0000313" key="8">
    <source>
        <dbReference type="Proteomes" id="UP001301152"/>
    </source>
</evidence>
<dbReference type="InterPro" id="IPR033704">
    <property type="entry name" value="dUTPase_trimeric"/>
</dbReference>
<dbReference type="Gene3D" id="2.70.40.10">
    <property type="match status" value="1"/>
</dbReference>
<dbReference type="EMBL" id="JAPIUZ010000004">
    <property type="protein sequence ID" value="MCX2564232.1"/>
    <property type="molecule type" value="Genomic_DNA"/>
</dbReference>
<feature type="binding site" evidence="5">
    <location>
        <begin position="76"/>
        <end position="78"/>
    </location>
    <ligand>
        <name>substrate</name>
    </ligand>
</feature>
<dbReference type="SUPFAM" id="SSF51283">
    <property type="entry name" value="dUTPase-like"/>
    <property type="match status" value="1"/>
</dbReference>
<comment type="caution">
    <text evidence="7">The sequence shown here is derived from an EMBL/GenBank/DDBJ whole genome shotgun (WGS) entry which is preliminary data.</text>
</comment>
<dbReference type="GO" id="GO:0004170">
    <property type="term" value="F:dUTP diphosphatase activity"/>
    <property type="evidence" value="ECO:0007669"/>
    <property type="project" value="UniProtKB-EC"/>
</dbReference>
<dbReference type="RefSeq" id="WP_173559918.1">
    <property type="nucleotide sequence ID" value="NZ_JAERKX010000002.1"/>
</dbReference>
<organism evidence="7 8">
    <name type="scientific">Acetobacter thailandicus</name>
    <dbReference type="NCBI Taxonomy" id="1502842"/>
    <lineage>
        <taxon>Bacteria</taxon>
        <taxon>Pseudomonadati</taxon>
        <taxon>Pseudomonadota</taxon>
        <taxon>Alphaproteobacteria</taxon>
        <taxon>Acetobacterales</taxon>
        <taxon>Acetobacteraceae</taxon>
        <taxon>Acetobacter</taxon>
    </lineage>
</organism>
<keyword evidence="3 5" id="KW-0546">Nucleotide metabolism</keyword>
<accession>A0ABT3QG26</accession>
<evidence type="ECO:0000259" key="6">
    <source>
        <dbReference type="Pfam" id="PF00692"/>
    </source>
</evidence>
<gene>
    <name evidence="5 7" type="primary">dut</name>
    <name evidence="7" type="ORF">OQ497_09695</name>
</gene>
<protein>
    <recommendedName>
        <fullName evidence="5">Deoxyuridine 5'-triphosphate nucleotidohydrolase</fullName>
        <shortName evidence="5">dUTPase</shortName>
        <ecNumber evidence="5">3.6.1.23</ecNumber>
    </recommendedName>
    <alternativeName>
        <fullName evidence="5">dUTP pyrophosphatase</fullName>
    </alternativeName>
</protein>
<evidence type="ECO:0000313" key="7">
    <source>
        <dbReference type="EMBL" id="MCX2564232.1"/>
    </source>
</evidence>
<feature type="binding site" evidence="5">
    <location>
        <position position="89"/>
    </location>
    <ligand>
        <name>substrate</name>
    </ligand>
</feature>
<dbReference type="Pfam" id="PF00692">
    <property type="entry name" value="dUTPase"/>
    <property type="match status" value="1"/>
</dbReference>
<name>A0ABT3QG26_9PROT</name>
<evidence type="ECO:0000256" key="4">
    <source>
        <dbReference type="ARBA" id="ARBA00047686"/>
    </source>
</evidence>
<comment type="function">
    <text evidence="5">This enzyme is involved in nucleotide metabolism: it produces dUMP, the immediate precursor of thymidine nucleotides and it decreases the intracellular concentration of dUTP so that uracil cannot be incorporated into DNA.</text>
</comment>
<dbReference type="CDD" id="cd07557">
    <property type="entry name" value="trimeric_dUTPase"/>
    <property type="match status" value="1"/>
</dbReference>
<keyword evidence="8" id="KW-1185">Reference proteome</keyword>
<dbReference type="EC" id="3.6.1.23" evidence="5"/>
<dbReference type="InterPro" id="IPR036157">
    <property type="entry name" value="dUTPase-like_sf"/>
</dbReference>
<proteinExistence type="inferred from homology"/>
<dbReference type="NCBIfam" id="TIGR00576">
    <property type="entry name" value="dut"/>
    <property type="match status" value="1"/>
</dbReference>
<reference evidence="7 8" key="1">
    <citation type="submission" date="2022-11" db="EMBL/GenBank/DDBJ databases">
        <title>Genome sequencing of Acetobacter type strain.</title>
        <authorList>
            <person name="Heo J."/>
            <person name="Lee D."/>
            <person name="Han B.-H."/>
            <person name="Hong S.-B."/>
            <person name="Kwon S.-W."/>
        </authorList>
    </citation>
    <scope>NUCLEOTIDE SEQUENCE [LARGE SCALE GENOMIC DNA]</scope>
    <source>
        <strain evidence="7 8">KACC 21253</strain>
    </source>
</reference>